<dbReference type="AlphaFoldDB" id="A0A085WTJ2"/>
<dbReference type="InterPro" id="IPR020472">
    <property type="entry name" value="WD40_PAC1"/>
</dbReference>
<dbReference type="PROSITE" id="PS50082">
    <property type="entry name" value="WD_REPEATS_2"/>
    <property type="match status" value="3"/>
</dbReference>
<proteinExistence type="predicted"/>
<organism evidence="4 5">
    <name type="scientific">Hyalangium minutum</name>
    <dbReference type="NCBI Taxonomy" id="394096"/>
    <lineage>
        <taxon>Bacteria</taxon>
        <taxon>Pseudomonadati</taxon>
        <taxon>Myxococcota</taxon>
        <taxon>Myxococcia</taxon>
        <taxon>Myxococcales</taxon>
        <taxon>Cystobacterineae</taxon>
        <taxon>Archangiaceae</taxon>
        <taxon>Hyalangium</taxon>
    </lineage>
</organism>
<dbReference type="PROSITE" id="PS50294">
    <property type="entry name" value="WD_REPEATS_REGION"/>
    <property type="match status" value="3"/>
</dbReference>
<dbReference type="PANTHER" id="PTHR19848:SF8">
    <property type="entry name" value="F-BOX AND WD REPEAT DOMAIN CONTAINING 7"/>
    <property type="match status" value="1"/>
</dbReference>
<gene>
    <name evidence="4" type="ORF">DB31_3135</name>
</gene>
<dbReference type="SUPFAM" id="SSF50978">
    <property type="entry name" value="WD40 repeat-like"/>
    <property type="match status" value="1"/>
</dbReference>
<keyword evidence="2" id="KW-0677">Repeat</keyword>
<dbReference type="InterPro" id="IPR015943">
    <property type="entry name" value="WD40/YVTN_repeat-like_dom_sf"/>
</dbReference>
<dbReference type="Pfam" id="PF00400">
    <property type="entry name" value="WD40"/>
    <property type="match status" value="3"/>
</dbReference>
<dbReference type="PRINTS" id="PR00320">
    <property type="entry name" value="GPROTEINBRPT"/>
</dbReference>
<dbReference type="PANTHER" id="PTHR19848">
    <property type="entry name" value="WD40 REPEAT PROTEIN"/>
    <property type="match status" value="1"/>
</dbReference>
<keyword evidence="1 3" id="KW-0853">WD repeat</keyword>
<dbReference type="Gene3D" id="2.130.10.10">
    <property type="entry name" value="YVTN repeat-like/Quinoprotein amine dehydrogenase"/>
    <property type="match status" value="2"/>
</dbReference>
<name>A0A085WTJ2_9BACT</name>
<feature type="repeat" description="WD" evidence="3">
    <location>
        <begin position="1"/>
        <end position="23"/>
    </location>
</feature>
<dbReference type="InterPro" id="IPR036322">
    <property type="entry name" value="WD40_repeat_dom_sf"/>
</dbReference>
<dbReference type="STRING" id="394096.DB31_3135"/>
<dbReference type="Proteomes" id="UP000028725">
    <property type="component" value="Unassembled WGS sequence"/>
</dbReference>
<reference evidence="4 5" key="1">
    <citation type="submission" date="2014-04" db="EMBL/GenBank/DDBJ databases">
        <title>Genome assembly of Hyalangium minutum DSM 14724.</title>
        <authorList>
            <person name="Sharma G."/>
            <person name="Subramanian S."/>
        </authorList>
    </citation>
    <scope>NUCLEOTIDE SEQUENCE [LARGE SCALE GENOMIC DNA]</scope>
    <source>
        <strain evidence="4 5">DSM 14724</strain>
    </source>
</reference>
<comment type="caution">
    <text evidence="4">The sequence shown here is derived from an EMBL/GenBank/DDBJ whole genome shotgun (WGS) entry which is preliminary data.</text>
</comment>
<evidence type="ECO:0000256" key="1">
    <source>
        <dbReference type="ARBA" id="ARBA00022574"/>
    </source>
</evidence>
<evidence type="ECO:0000256" key="3">
    <source>
        <dbReference type="PROSITE-ProRule" id="PRU00221"/>
    </source>
</evidence>
<feature type="repeat" description="WD" evidence="3">
    <location>
        <begin position="24"/>
        <end position="65"/>
    </location>
</feature>
<sequence length="162" mass="17073">MVSGADDSTVKVWDAGSGECLLTLSGHAGFVNACGWSPDGKRVVSGADDSTVKVWDAGSGECLLTLSGHAGFVNACGWSPDGKRVVSGASDRTVKVWDAGSGQCLWSAHQLPEGQIATVDGAHERILHASAEAWRWLGWRWMDPATGRLRILPAEMFGPLPA</sequence>
<accession>A0A085WTJ2</accession>
<dbReference type="SMART" id="SM00320">
    <property type="entry name" value="WD40"/>
    <property type="match status" value="2"/>
</dbReference>
<feature type="repeat" description="WD" evidence="3">
    <location>
        <begin position="66"/>
        <end position="107"/>
    </location>
</feature>
<dbReference type="EMBL" id="JMCB01000002">
    <property type="protein sequence ID" value="KFE71005.1"/>
    <property type="molecule type" value="Genomic_DNA"/>
</dbReference>
<evidence type="ECO:0000313" key="4">
    <source>
        <dbReference type="EMBL" id="KFE71005.1"/>
    </source>
</evidence>
<evidence type="ECO:0000313" key="5">
    <source>
        <dbReference type="Proteomes" id="UP000028725"/>
    </source>
</evidence>
<protein>
    <submittedName>
        <fullName evidence="4">NB-ARC domain protein</fullName>
    </submittedName>
</protein>
<dbReference type="InterPro" id="IPR001680">
    <property type="entry name" value="WD40_rpt"/>
</dbReference>
<evidence type="ECO:0000256" key="2">
    <source>
        <dbReference type="ARBA" id="ARBA00022737"/>
    </source>
</evidence>
<keyword evidence="5" id="KW-1185">Reference proteome</keyword>